<dbReference type="GO" id="GO:0045892">
    <property type="term" value="P:negative regulation of DNA-templated transcription"/>
    <property type="evidence" value="ECO:0007669"/>
    <property type="project" value="UniProtKB-ARBA"/>
</dbReference>
<proteinExistence type="predicted"/>
<dbReference type="Pfam" id="PF00440">
    <property type="entry name" value="TetR_N"/>
    <property type="match status" value="1"/>
</dbReference>
<keyword evidence="3" id="KW-0804">Transcription</keyword>
<dbReference type="OrthoDB" id="70491at2"/>
<feature type="domain" description="HTH tetR-type" evidence="5">
    <location>
        <begin position="17"/>
        <end position="77"/>
    </location>
</feature>
<dbReference type="InterPro" id="IPR036271">
    <property type="entry name" value="Tet_transcr_reg_TetR-rel_C_sf"/>
</dbReference>
<name>A0A4Q5N274_9MICO</name>
<dbReference type="InterPro" id="IPR023772">
    <property type="entry name" value="DNA-bd_HTH_TetR-type_CS"/>
</dbReference>
<keyword evidence="1" id="KW-0805">Transcription regulation</keyword>
<dbReference type="GO" id="GO:0003700">
    <property type="term" value="F:DNA-binding transcription factor activity"/>
    <property type="evidence" value="ECO:0007669"/>
    <property type="project" value="TreeGrafter"/>
</dbReference>
<evidence type="ECO:0000313" key="7">
    <source>
        <dbReference type="Proteomes" id="UP000293764"/>
    </source>
</evidence>
<dbReference type="InterPro" id="IPR001647">
    <property type="entry name" value="HTH_TetR"/>
</dbReference>
<dbReference type="RefSeq" id="WP_130101508.1">
    <property type="nucleotide sequence ID" value="NZ_SDWW01000007.1"/>
</dbReference>
<feature type="DNA-binding region" description="H-T-H motif" evidence="4">
    <location>
        <begin position="40"/>
        <end position="59"/>
    </location>
</feature>
<comment type="caution">
    <text evidence="6">The sequence shown here is derived from an EMBL/GenBank/DDBJ whole genome shotgun (WGS) entry which is preliminary data.</text>
</comment>
<dbReference type="Proteomes" id="UP000293764">
    <property type="component" value="Unassembled WGS sequence"/>
</dbReference>
<dbReference type="InterPro" id="IPR050109">
    <property type="entry name" value="HTH-type_TetR-like_transc_reg"/>
</dbReference>
<dbReference type="GO" id="GO:0000976">
    <property type="term" value="F:transcription cis-regulatory region binding"/>
    <property type="evidence" value="ECO:0007669"/>
    <property type="project" value="TreeGrafter"/>
</dbReference>
<protein>
    <submittedName>
        <fullName evidence="6">TetR/AcrR family transcriptional regulator</fullName>
    </submittedName>
</protein>
<dbReference type="InterPro" id="IPR009057">
    <property type="entry name" value="Homeodomain-like_sf"/>
</dbReference>
<dbReference type="AlphaFoldDB" id="A0A4Q5N274"/>
<dbReference type="PROSITE" id="PS01081">
    <property type="entry name" value="HTH_TETR_1"/>
    <property type="match status" value="1"/>
</dbReference>
<keyword evidence="2 4" id="KW-0238">DNA-binding</keyword>
<reference evidence="6 7" key="1">
    <citation type="submission" date="2019-01" db="EMBL/GenBank/DDBJ databases">
        <title>Novel species of Cellulomonas.</title>
        <authorList>
            <person name="Liu Q."/>
            <person name="Xin Y.-H."/>
        </authorList>
    </citation>
    <scope>NUCLEOTIDE SEQUENCE [LARGE SCALE GENOMIC DNA]</scope>
    <source>
        <strain evidence="6 7">HLT2-17</strain>
    </source>
</reference>
<dbReference type="SUPFAM" id="SSF46689">
    <property type="entry name" value="Homeodomain-like"/>
    <property type="match status" value="1"/>
</dbReference>
<evidence type="ECO:0000313" key="6">
    <source>
        <dbReference type="EMBL" id="RYV52268.1"/>
    </source>
</evidence>
<evidence type="ECO:0000256" key="2">
    <source>
        <dbReference type="ARBA" id="ARBA00023125"/>
    </source>
</evidence>
<evidence type="ECO:0000256" key="3">
    <source>
        <dbReference type="ARBA" id="ARBA00023163"/>
    </source>
</evidence>
<keyword evidence="7" id="KW-1185">Reference proteome</keyword>
<dbReference type="PANTHER" id="PTHR30055">
    <property type="entry name" value="HTH-TYPE TRANSCRIPTIONAL REGULATOR RUTR"/>
    <property type="match status" value="1"/>
</dbReference>
<evidence type="ECO:0000256" key="1">
    <source>
        <dbReference type="ARBA" id="ARBA00023015"/>
    </source>
</evidence>
<dbReference type="PROSITE" id="PS50977">
    <property type="entry name" value="HTH_TETR_2"/>
    <property type="match status" value="1"/>
</dbReference>
<dbReference type="FunFam" id="1.10.10.60:FF:000141">
    <property type="entry name" value="TetR family transcriptional regulator"/>
    <property type="match status" value="1"/>
</dbReference>
<dbReference type="PANTHER" id="PTHR30055:SF160">
    <property type="entry name" value="TRANSCRIPTIONAL REGULATORY PROTEIN (PROBABLY ASNC-FAMILY)-RELATED"/>
    <property type="match status" value="1"/>
</dbReference>
<gene>
    <name evidence="6" type="ORF">EUA98_04685</name>
</gene>
<dbReference type="EMBL" id="SDWW01000007">
    <property type="protein sequence ID" value="RYV52268.1"/>
    <property type="molecule type" value="Genomic_DNA"/>
</dbReference>
<dbReference type="SUPFAM" id="SSF48498">
    <property type="entry name" value="Tetracyclin repressor-like, C-terminal domain"/>
    <property type="match status" value="1"/>
</dbReference>
<dbReference type="Gene3D" id="1.10.357.10">
    <property type="entry name" value="Tetracycline Repressor, domain 2"/>
    <property type="match status" value="1"/>
</dbReference>
<dbReference type="PRINTS" id="PR00455">
    <property type="entry name" value="HTHTETR"/>
</dbReference>
<evidence type="ECO:0000259" key="5">
    <source>
        <dbReference type="PROSITE" id="PS50977"/>
    </source>
</evidence>
<sequence length="220" mass="23269">MEHTESAFPRGRRMPRDARRTQVLAVAQDLFASEGYHHVSMDDIAERAEVSKPVLYRHFPSKLDLYLAVVDERGSGLLAAVEAALAPIKNGPVRPGDGRAVVHAIVRAYFDFVEGAGESASLLFESDVTHDAAVRVRVDAAGAEAARGIGRVLVDFTGLPAPQATLLATALVGLAQSGATSRLRTDPGLSVDAAADLVARLAWGGVAGLIRADYDYDLPG</sequence>
<organism evidence="6 7">
    <name type="scientific">Pengzhenrongella frigida</name>
    <dbReference type="NCBI Taxonomy" id="1259133"/>
    <lineage>
        <taxon>Bacteria</taxon>
        <taxon>Bacillati</taxon>
        <taxon>Actinomycetota</taxon>
        <taxon>Actinomycetes</taxon>
        <taxon>Micrococcales</taxon>
        <taxon>Pengzhenrongella</taxon>
    </lineage>
</organism>
<accession>A0A4Q5N274</accession>
<evidence type="ECO:0000256" key="4">
    <source>
        <dbReference type="PROSITE-ProRule" id="PRU00335"/>
    </source>
</evidence>